<protein>
    <recommendedName>
        <fullName evidence="4">DNA utilization protein HofN</fullName>
    </recommendedName>
</protein>
<organism evidence="2 3">
    <name type="scientific">Escherichia coli O6:H1 (strain CFT073 / ATCC 700928 / UPEC)</name>
    <dbReference type="NCBI Taxonomy" id="199310"/>
    <lineage>
        <taxon>Bacteria</taxon>
        <taxon>Pseudomonadati</taxon>
        <taxon>Pseudomonadota</taxon>
        <taxon>Gammaproteobacteria</taxon>
        <taxon>Enterobacterales</taxon>
        <taxon>Enterobacteriaceae</taxon>
        <taxon>Escherichia</taxon>
    </lineage>
</organism>
<sequence length="179" mass="20878">MNPPINFLPWRQQRRTAFLRFWLLMFVAPLLLAVGITLILRLTSNAEARVNAVLLQAEQQLARSLQITKPRLLERQQLREQRLQRQRQRQFTRDWQSALEALAALLPEHSWLTTISWQQGTLEIKGLTTSIAALNALETSLRQDASFHLNQRGATQQDAQGRWQFEYQLTRKVSDEHVL</sequence>
<dbReference type="RefSeq" id="WP_001069336.1">
    <property type="nucleotide sequence ID" value="NC_004431.1"/>
</dbReference>
<accession>A0A0H2VBT5</accession>
<dbReference type="PANTHER" id="PTHR40278">
    <property type="entry name" value="DNA UTILIZATION PROTEIN HOFN"/>
    <property type="match status" value="1"/>
</dbReference>
<dbReference type="EMBL" id="AE014075">
    <property type="protein sequence ID" value="AAN82602.1"/>
    <property type="molecule type" value="Genomic_DNA"/>
</dbReference>
<dbReference type="STRING" id="199310.c4164"/>
<evidence type="ECO:0008006" key="4">
    <source>
        <dbReference type="Google" id="ProtNLM"/>
    </source>
</evidence>
<keyword evidence="3" id="KW-1185">Reference proteome</keyword>
<feature type="transmembrane region" description="Helical" evidence="1">
    <location>
        <begin position="21"/>
        <end position="40"/>
    </location>
</feature>
<dbReference type="InterPro" id="IPR007813">
    <property type="entry name" value="PilN"/>
</dbReference>
<gene>
    <name evidence="2" type="primary">yrfC</name>
    <name evidence="2" type="ordered locus">c4164</name>
</gene>
<evidence type="ECO:0000256" key="1">
    <source>
        <dbReference type="SAM" id="Phobius"/>
    </source>
</evidence>
<dbReference type="Pfam" id="PF05137">
    <property type="entry name" value="PilN"/>
    <property type="match status" value="1"/>
</dbReference>
<dbReference type="eggNOG" id="COG3166">
    <property type="taxonomic scope" value="Bacteria"/>
</dbReference>
<dbReference type="Proteomes" id="UP000001410">
    <property type="component" value="Chromosome"/>
</dbReference>
<dbReference type="InterPro" id="IPR052534">
    <property type="entry name" value="Extracell_DNA_Util/SecSys_Comp"/>
</dbReference>
<name>A0A0H2VBT5_ECOL6</name>
<keyword evidence="1" id="KW-0812">Transmembrane</keyword>
<keyword evidence="1" id="KW-1133">Transmembrane helix</keyword>
<keyword evidence="1" id="KW-0472">Membrane</keyword>
<dbReference type="PANTHER" id="PTHR40278:SF1">
    <property type="entry name" value="DNA UTILIZATION PROTEIN HOFN"/>
    <property type="match status" value="1"/>
</dbReference>
<reference evidence="2 3" key="1">
    <citation type="journal article" date="2002" name="Proc. Natl. Acad. Sci. U.S.A.">
        <title>Extensive mosaic structure revealed by the complete genome sequence of uropathogenic Escherichia coli.</title>
        <authorList>
            <person name="Welch R.A."/>
            <person name="Burland V."/>
            <person name="Plunkett G.III."/>
            <person name="Redford P."/>
            <person name="Roesch P."/>
            <person name="Rasko D."/>
            <person name="Buckles E.L."/>
            <person name="Liou S.R."/>
            <person name="Boutin A."/>
            <person name="Hackett J."/>
            <person name="Stroud D."/>
            <person name="Mayhew G.F."/>
            <person name="Rose D.J."/>
            <person name="Zhou S."/>
            <person name="Schwartz D.C."/>
            <person name="Perna N.T."/>
            <person name="Mobley H.L."/>
            <person name="Donnenberg M.S."/>
            <person name="Blattner F.R."/>
        </authorList>
    </citation>
    <scope>NUCLEOTIDE SEQUENCE [LARGE SCALE GENOMIC DNA]</scope>
    <source>
        <strain evidence="3">CFT073 / ATCC 700928 / UPEC</strain>
    </source>
</reference>
<dbReference type="KEGG" id="ecc:c4164"/>
<evidence type="ECO:0000313" key="2">
    <source>
        <dbReference type="EMBL" id="AAN82602.1"/>
    </source>
</evidence>
<dbReference type="AlphaFoldDB" id="A0A0H2VBT5"/>
<evidence type="ECO:0000313" key="3">
    <source>
        <dbReference type="Proteomes" id="UP000001410"/>
    </source>
</evidence>
<proteinExistence type="predicted"/>
<dbReference type="HOGENOM" id="CLU_081304_2_0_6"/>